<dbReference type="FunFam" id="1.10.10.10:FF:000001">
    <property type="entry name" value="LysR family transcriptional regulator"/>
    <property type="match status" value="1"/>
</dbReference>
<dbReference type="GO" id="GO:0032993">
    <property type="term" value="C:protein-DNA complex"/>
    <property type="evidence" value="ECO:0007669"/>
    <property type="project" value="TreeGrafter"/>
</dbReference>
<dbReference type="CDD" id="cd08414">
    <property type="entry name" value="PBP2_LTTR_aromatics_like"/>
    <property type="match status" value="1"/>
</dbReference>
<dbReference type="PANTHER" id="PTHR30346">
    <property type="entry name" value="TRANSCRIPTIONAL DUAL REGULATOR HCAR-RELATED"/>
    <property type="match status" value="1"/>
</dbReference>
<evidence type="ECO:0000259" key="5">
    <source>
        <dbReference type="PROSITE" id="PS50931"/>
    </source>
</evidence>
<dbReference type="KEGG" id="noa:BKM31_12630"/>
<dbReference type="AlphaFoldDB" id="A0A1U9ZW81"/>
<keyword evidence="2" id="KW-0805">Transcription regulation</keyword>
<evidence type="ECO:0000256" key="3">
    <source>
        <dbReference type="ARBA" id="ARBA00023125"/>
    </source>
</evidence>
<dbReference type="Gene3D" id="1.10.10.10">
    <property type="entry name" value="Winged helix-like DNA-binding domain superfamily/Winged helix DNA-binding domain"/>
    <property type="match status" value="1"/>
</dbReference>
<gene>
    <name evidence="6" type="ORF">BKM31_12630</name>
</gene>
<dbReference type="GO" id="GO:0003700">
    <property type="term" value="F:DNA-binding transcription factor activity"/>
    <property type="evidence" value="ECO:0007669"/>
    <property type="project" value="InterPro"/>
</dbReference>
<evidence type="ECO:0000313" key="6">
    <source>
        <dbReference type="EMBL" id="AQZ62200.1"/>
    </source>
</evidence>
<organism evidence="6 7">
    <name type="scientific">[Actinomadura] parvosata subsp. kistnae</name>
    <dbReference type="NCBI Taxonomy" id="1909395"/>
    <lineage>
        <taxon>Bacteria</taxon>
        <taxon>Bacillati</taxon>
        <taxon>Actinomycetota</taxon>
        <taxon>Actinomycetes</taxon>
        <taxon>Streptosporangiales</taxon>
        <taxon>Streptosporangiaceae</taxon>
        <taxon>Nonomuraea</taxon>
    </lineage>
</organism>
<dbReference type="OrthoDB" id="79118at2"/>
<dbReference type="GO" id="GO:0003677">
    <property type="term" value="F:DNA binding"/>
    <property type="evidence" value="ECO:0007669"/>
    <property type="project" value="UniProtKB-KW"/>
</dbReference>
<keyword evidence="7" id="KW-1185">Reference proteome</keyword>
<sequence length="280" mass="30435">MNEVEFRELRYFVAVAEELNFSRAADRLGIAQPPLSRAVRQLERRLDVRLFDRDTRTVTLTPAGLALLDEARHVLTTMAGLTRRIRRAAHPGTPLRVTAKAGMAAGMLRAITGHYTALPGAPAVDILVSGYREQAAMVRDGRADLALLTPPYEARGLELEALAEEPRMAALPTGHPLTRHPTLHPADLEGLPMPRGPGEDGPGPVVHDSAQLLEVVGLGQAVALVPRYLADAHPRPDIVYRPLRDADPYTISVAWAEGNRSQAVALFVRAALELYADVPD</sequence>
<dbReference type="SUPFAM" id="SSF53850">
    <property type="entry name" value="Periplasmic binding protein-like II"/>
    <property type="match status" value="1"/>
</dbReference>
<evidence type="ECO:0000256" key="2">
    <source>
        <dbReference type="ARBA" id="ARBA00023015"/>
    </source>
</evidence>
<dbReference type="STRING" id="1909395.BKM31_12630"/>
<protein>
    <recommendedName>
        <fullName evidence="5">HTH lysR-type domain-containing protein</fullName>
    </recommendedName>
</protein>
<dbReference type="InterPro" id="IPR000847">
    <property type="entry name" value="LysR_HTH_N"/>
</dbReference>
<feature type="domain" description="HTH lysR-type" evidence="5">
    <location>
        <begin position="4"/>
        <end position="61"/>
    </location>
</feature>
<dbReference type="Gene3D" id="3.40.190.10">
    <property type="entry name" value="Periplasmic binding protein-like II"/>
    <property type="match status" value="4"/>
</dbReference>
<evidence type="ECO:0000256" key="1">
    <source>
        <dbReference type="ARBA" id="ARBA00009437"/>
    </source>
</evidence>
<dbReference type="InterPro" id="IPR005119">
    <property type="entry name" value="LysR_subst-bd"/>
</dbReference>
<dbReference type="Pfam" id="PF03466">
    <property type="entry name" value="LysR_substrate"/>
    <property type="match status" value="2"/>
</dbReference>
<evidence type="ECO:0000313" key="7">
    <source>
        <dbReference type="Proteomes" id="UP000190797"/>
    </source>
</evidence>
<reference evidence="7" key="1">
    <citation type="journal article" date="2017" name="Med. Chem. Commun.">
        <title>Nonomuraea sp. ATCC 55076 harbours the largest actinomycete chromosome to date and the kistamicin biosynthetic gene cluster.</title>
        <authorList>
            <person name="Nazari B."/>
            <person name="Forneris C.C."/>
            <person name="Gibson M.I."/>
            <person name="Moon K."/>
            <person name="Schramma K.R."/>
            <person name="Seyedsayamdost M.R."/>
        </authorList>
    </citation>
    <scope>NUCLEOTIDE SEQUENCE [LARGE SCALE GENOMIC DNA]</scope>
    <source>
        <strain evidence="7">ATCC 55076</strain>
    </source>
</reference>
<dbReference type="PROSITE" id="PS50931">
    <property type="entry name" value="HTH_LYSR"/>
    <property type="match status" value="1"/>
</dbReference>
<dbReference type="InterPro" id="IPR036390">
    <property type="entry name" value="WH_DNA-bd_sf"/>
</dbReference>
<accession>A0A1U9ZW81</accession>
<dbReference type="PRINTS" id="PR00039">
    <property type="entry name" value="HTHLYSR"/>
</dbReference>
<dbReference type="SUPFAM" id="SSF46785">
    <property type="entry name" value="Winged helix' DNA-binding domain"/>
    <property type="match status" value="1"/>
</dbReference>
<proteinExistence type="inferred from homology"/>
<keyword evidence="4" id="KW-0804">Transcription</keyword>
<dbReference type="EMBL" id="CP017717">
    <property type="protein sequence ID" value="AQZ62200.1"/>
    <property type="molecule type" value="Genomic_DNA"/>
</dbReference>
<keyword evidence="3" id="KW-0238">DNA-binding</keyword>
<dbReference type="InterPro" id="IPR036388">
    <property type="entry name" value="WH-like_DNA-bd_sf"/>
</dbReference>
<name>A0A1U9ZW81_9ACTN</name>
<evidence type="ECO:0000256" key="4">
    <source>
        <dbReference type="ARBA" id="ARBA00023163"/>
    </source>
</evidence>
<dbReference type="Pfam" id="PF00126">
    <property type="entry name" value="HTH_1"/>
    <property type="match status" value="1"/>
</dbReference>
<dbReference type="RefSeq" id="WP_080038344.1">
    <property type="nucleotide sequence ID" value="NZ_CP017717.1"/>
</dbReference>
<dbReference type="Proteomes" id="UP000190797">
    <property type="component" value="Chromosome"/>
</dbReference>
<comment type="similarity">
    <text evidence="1">Belongs to the LysR transcriptional regulatory family.</text>
</comment>
<dbReference type="PANTHER" id="PTHR30346:SF0">
    <property type="entry name" value="HCA OPERON TRANSCRIPTIONAL ACTIVATOR HCAR"/>
    <property type="match status" value="1"/>
</dbReference>